<dbReference type="Gene3D" id="3.10.490.10">
    <property type="entry name" value="Gamma-glutamyl cyclotransferase-like"/>
    <property type="match status" value="1"/>
</dbReference>
<accession>A9Q1D8</accession>
<dbReference type="PANTHER" id="PTHR12935:SF0">
    <property type="entry name" value="GAMMA-GLUTAMYLCYCLOTRANSFERASE"/>
    <property type="match status" value="1"/>
</dbReference>
<name>A9Q1D8_HYPVI</name>
<protein>
    <recommendedName>
        <fullName evidence="1">gamma-glutamylcyclotransferase</fullName>
        <ecNumber evidence="1">4.3.2.9</ecNumber>
    </recommendedName>
</protein>
<dbReference type="GO" id="GO:0003839">
    <property type="term" value="F:gamma-glutamylcyclotransferase activity"/>
    <property type="evidence" value="ECO:0007669"/>
    <property type="project" value="UniProtKB-EC"/>
</dbReference>
<dbReference type="EC" id="4.3.2.9" evidence="1"/>
<proteinExistence type="predicted"/>
<evidence type="ECO:0000256" key="2">
    <source>
        <dbReference type="ARBA" id="ARBA00023239"/>
    </source>
</evidence>
<feature type="binding site" evidence="3">
    <location>
        <begin position="24"/>
        <end position="29"/>
    </location>
    <ligand>
        <name>substrate</name>
    </ligand>
</feature>
<dbReference type="PANTHER" id="PTHR12935">
    <property type="entry name" value="GAMMA-GLUTAMYLCYCLOTRANSFERASE"/>
    <property type="match status" value="1"/>
</dbReference>
<dbReference type="EMBL" id="EF429246">
    <property type="protein sequence ID" value="ABV48714.1"/>
    <property type="molecule type" value="Genomic_DNA"/>
</dbReference>
<keyword evidence="2" id="KW-0456">Lyase</keyword>
<reference evidence="4" key="1">
    <citation type="journal article" date="2007" name="BMC Evol. Biol.">
        <title>Origin and distribution of epipolythiodioxopiperazine (ETP) gene clusters in filamentous ascomycetes.</title>
        <authorList>
            <person name="Patron N.J."/>
            <person name="Waller R.F."/>
            <person name="Cozijnsen A.J."/>
            <person name="Straney D.C."/>
            <person name="Gardiner D.M."/>
            <person name="Nierman W.C."/>
            <person name="Howlett B.J."/>
        </authorList>
    </citation>
    <scope>NUCLEOTIDE SEQUENCE</scope>
    <source>
        <strain evidence="4">G20-4B</strain>
    </source>
</reference>
<evidence type="ECO:0000313" key="4">
    <source>
        <dbReference type="EMBL" id="ABV48714.1"/>
    </source>
</evidence>
<dbReference type="InterPro" id="IPR017939">
    <property type="entry name" value="G-Glutamylcylcotransferase"/>
</dbReference>
<sequence length="268" mass="30928">MTDYFAPSNFTRISPRMSNNIHWYFAYGSNMLEDVFVKRRKIQPQKYEVAAINTHTLCFNVMGVPYTDPAMGGIRLKGEQETPVYGVAYQLTSEDMQRGRYCIYYSNTYGHCTARRLLDISHDTSGQASSRPELGKTTFSTIHGACVKIMPGLIIRHNRATGADNSKGLLIRGAHEKALPAEYQEKLVSQPTFEPTSSLRFWIGKRIFDSIWQRVARWIEVWVHKLKGDDGEVPRWFLTTFDCLLWTMWFHHDYLHSVLWGRGDGMCK</sequence>
<evidence type="ECO:0000256" key="1">
    <source>
        <dbReference type="ARBA" id="ARBA00012346"/>
    </source>
</evidence>
<evidence type="ECO:0000256" key="3">
    <source>
        <dbReference type="PIRSR" id="PIRSR617939-2"/>
    </source>
</evidence>
<dbReference type="OMA" id="CLLWTMW"/>
<organism evidence="4">
    <name type="scientific">Hypocrea virens</name>
    <name type="common">Gliocladium virens</name>
    <name type="synonym">Trichoderma virens</name>
    <dbReference type="NCBI Taxonomy" id="29875"/>
    <lineage>
        <taxon>Eukaryota</taxon>
        <taxon>Fungi</taxon>
        <taxon>Dikarya</taxon>
        <taxon>Ascomycota</taxon>
        <taxon>Pezizomycotina</taxon>
        <taxon>Sordariomycetes</taxon>
        <taxon>Hypocreomycetidae</taxon>
        <taxon>Hypocreales</taxon>
        <taxon>Hypocreaceae</taxon>
        <taxon>Trichoderma</taxon>
    </lineage>
</organism>
<dbReference type="AlphaFoldDB" id="A9Q1D8"/>